<proteinExistence type="predicted"/>
<feature type="compositionally biased region" description="Basic and acidic residues" evidence="1">
    <location>
        <begin position="135"/>
        <end position="148"/>
    </location>
</feature>
<evidence type="ECO:0000256" key="1">
    <source>
        <dbReference type="SAM" id="MobiDB-lite"/>
    </source>
</evidence>
<accession>A0ABY2YRI9</accession>
<feature type="region of interest" description="Disordered" evidence="1">
    <location>
        <begin position="1"/>
        <end position="65"/>
    </location>
</feature>
<feature type="compositionally biased region" description="Polar residues" evidence="1">
    <location>
        <begin position="38"/>
        <end position="47"/>
    </location>
</feature>
<dbReference type="RefSeq" id="WP_105988540.1">
    <property type="nucleotide sequence ID" value="NZ_POST01000011.1"/>
</dbReference>
<evidence type="ECO:0000313" key="2">
    <source>
        <dbReference type="EMBL" id="TPR12745.1"/>
    </source>
</evidence>
<feature type="compositionally biased region" description="Basic and acidic residues" evidence="1">
    <location>
        <begin position="19"/>
        <end position="37"/>
    </location>
</feature>
<sequence length="176" mass="20149">MAEDATETTDETVDNNQTETHDEQKSEYVKSLERRINNLETKNNNKAVNKDTKKETKDNNDNVDSTKYVSIDEYNELKEKIGNLENKDQVKSIKSDIQSKAKEDGIKLTANDLKFIVTKDADTSNSKYEYIKKLKADSKPADKDLPKDTKRKPKENIGSTLAKSLPKQDLSYWIKN</sequence>
<protein>
    <recommendedName>
        <fullName evidence="4">Scaffolding protein</fullName>
    </recommendedName>
</protein>
<evidence type="ECO:0000313" key="3">
    <source>
        <dbReference type="Proteomes" id="UP000767392"/>
    </source>
</evidence>
<reference evidence="2 3" key="1">
    <citation type="submission" date="2018-08" db="EMBL/GenBank/DDBJ databases">
        <title>Comparative genomics of wild bee and flower associated Lactobacillus reveals potential adaptation to the bee host.</title>
        <authorList>
            <person name="Vuong H.Q."/>
            <person name="Mcfrederick Q.S."/>
        </authorList>
    </citation>
    <scope>NUCLEOTIDE SEQUENCE [LARGE SCALE GENOMIC DNA]</scope>
    <source>
        <strain evidence="2 3">HV_04</strain>
    </source>
</reference>
<dbReference type="EMBL" id="QUAM01000006">
    <property type="protein sequence ID" value="TPR12745.1"/>
    <property type="molecule type" value="Genomic_DNA"/>
</dbReference>
<dbReference type="Proteomes" id="UP000767392">
    <property type="component" value="Unassembled WGS sequence"/>
</dbReference>
<feature type="region of interest" description="Disordered" evidence="1">
    <location>
        <begin position="135"/>
        <end position="161"/>
    </location>
</feature>
<keyword evidence="3" id="KW-1185">Reference proteome</keyword>
<organism evidence="2 3">
    <name type="scientific">Apilactobacillus timberlakei</name>
    <dbReference type="NCBI Taxonomy" id="2008380"/>
    <lineage>
        <taxon>Bacteria</taxon>
        <taxon>Bacillati</taxon>
        <taxon>Bacillota</taxon>
        <taxon>Bacilli</taxon>
        <taxon>Lactobacillales</taxon>
        <taxon>Lactobacillaceae</taxon>
        <taxon>Apilactobacillus</taxon>
    </lineage>
</organism>
<feature type="compositionally biased region" description="Acidic residues" evidence="1">
    <location>
        <begin position="1"/>
        <end position="13"/>
    </location>
</feature>
<evidence type="ECO:0008006" key="4">
    <source>
        <dbReference type="Google" id="ProtNLM"/>
    </source>
</evidence>
<gene>
    <name evidence="2" type="ORF">DY048_06965</name>
</gene>
<comment type="caution">
    <text evidence="2">The sequence shown here is derived from an EMBL/GenBank/DDBJ whole genome shotgun (WGS) entry which is preliminary data.</text>
</comment>
<name>A0ABY2YRI9_9LACO</name>
<feature type="compositionally biased region" description="Basic and acidic residues" evidence="1">
    <location>
        <begin position="48"/>
        <end position="60"/>
    </location>
</feature>